<proteinExistence type="predicted"/>
<evidence type="ECO:0000313" key="3">
    <source>
        <dbReference type="RefSeq" id="XP_016942134.2"/>
    </source>
</evidence>
<gene>
    <name evidence="3" type="primary">LOC108019032</name>
</gene>
<feature type="transmembrane region" description="Helical" evidence="1">
    <location>
        <begin position="60"/>
        <end position="79"/>
    </location>
</feature>
<dbReference type="Proteomes" id="UP001652628">
    <property type="component" value="Chromosome 2L"/>
</dbReference>
<reference evidence="2" key="1">
    <citation type="submission" date="2025-05" db="UniProtKB">
        <authorList>
            <consortium name="RefSeq"/>
        </authorList>
    </citation>
    <scope>NUCLEOTIDE SEQUENCE [LARGE SCALE GENOMIC DNA]</scope>
</reference>
<dbReference type="AlphaFoldDB" id="A0AB39ZS81"/>
<sequence>MPCCSRWRRTTEDPSDANELRVFAHTVYIKAVVLCSVSAFLLMIISSLKFSVVSVLPVPPYIWLLLALGILVVLACLPVRRLRKLVIWSMVCGIVALVTLTGACYVRVYDVTDLVIYIASMLLVMIPLLICGAKCRKPCLPNVLFTGVVVCLCLVALFPLGILALLSHRYYFVAFSAVLFVMGVVILPLQAQFIHGRLRYEPLDLEPICSLAFFIDAWILVFCICVFVCTIEVELIGDYPEHLAGLSTVPR</sequence>
<feature type="transmembrane region" description="Helical" evidence="1">
    <location>
        <begin position="143"/>
        <end position="164"/>
    </location>
</feature>
<dbReference type="RefSeq" id="XP_016942134.2">
    <property type="nucleotide sequence ID" value="XM_017086645.4"/>
</dbReference>
<feature type="transmembrane region" description="Helical" evidence="1">
    <location>
        <begin position="27"/>
        <end position="48"/>
    </location>
</feature>
<protein>
    <submittedName>
        <fullName evidence="3">Uncharacterized protein</fullName>
    </submittedName>
</protein>
<keyword evidence="1" id="KW-0472">Membrane</keyword>
<reference evidence="3" key="2">
    <citation type="submission" date="2025-08" db="UniProtKB">
        <authorList>
            <consortium name="RefSeq"/>
        </authorList>
    </citation>
    <scope>IDENTIFICATION</scope>
</reference>
<accession>A0AB39ZS81</accession>
<organism evidence="2 3">
    <name type="scientific">Drosophila suzukii</name>
    <name type="common">Spotted-wing drosophila fruit fly</name>
    <dbReference type="NCBI Taxonomy" id="28584"/>
    <lineage>
        <taxon>Eukaryota</taxon>
        <taxon>Metazoa</taxon>
        <taxon>Ecdysozoa</taxon>
        <taxon>Arthropoda</taxon>
        <taxon>Hexapoda</taxon>
        <taxon>Insecta</taxon>
        <taxon>Pterygota</taxon>
        <taxon>Neoptera</taxon>
        <taxon>Endopterygota</taxon>
        <taxon>Diptera</taxon>
        <taxon>Brachycera</taxon>
        <taxon>Muscomorpha</taxon>
        <taxon>Ephydroidea</taxon>
        <taxon>Drosophilidae</taxon>
        <taxon>Drosophila</taxon>
        <taxon>Sophophora</taxon>
    </lineage>
</organism>
<dbReference type="GeneID" id="108019032"/>
<keyword evidence="1" id="KW-1133">Transmembrane helix</keyword>
<keyword evidence="2" id="KW-1185">Reference proteome</keyword>
<feature type="transmembrane region" description="Helical" evidence="1">
    <location>
        <begin position="86"/>
        <end position="108"/>
    </location>
</feature>
<feature type="transmembrane region" description="Helical" evidence="1">
    <location>
        <begin position="170"/>
        <end position="189"/>
    </location>
</feature>
<evidence type="ECO:0000313" key="2">
    <source>
        <dbReference type="Proteomes" id="UP001652628"/>
    </source>
</evidence>
<feature type="transmembrane region" description="Helical" evidence="1">
    <location>
        <begin position="210"/>
        <end position="233"/>
    </location>
</feature>
<evidence type="ECO:0000256" key="1">
    <source>
        <dbReference type="SAM" id="Phobius"/>
    </source>
</evidence>
<keyword evidence="1" id="KW-0812">Transmembrane</keyword>
<name>A0AB39ZS81_DROSZ</name>
<feature type="transmembrane region" description="Helical" evidence="1">
    <location>
        <begin position="114"/>
        <end position="131"/>
    </location>
</feature>